<dbReference type="InterPro" id="IPR007278">
    <property type="entry name" value="DUF397"/>
</dbReference>
<feature type="compositionally biased region" description="Basic residues" evidence="1">
    <location>
        <begin position="49"/>
        <end position="60"/>
    </location>
</feature>
<sequence length="170" mass="19197">MVRRPRHHARPTGTPAGTGTQAQHHHPHRAGPRPDLPRGRVHHPELPHRARRRLHRKHRRLGPDDRHRYASRRAWRKVRTHPIPHPLGLRLREADPRHPGEPVNRIDLPTTWRKSSHSGGQSGDCVEVAQAPGVVGLRDSKNPAGPILIVHRASFGTLIQQVKTGELDLP</sequence>
<feature type="compositionally biased region" description="Low complexity" evidence="1">
    <location>
        <begin position="11"/>
        <end position="22"/>
    </location>
</feature>
<proteinExistence type="predicted"/>
<organism evidence="3 4">
    <name type="scientific">Actinomadura craniellae</name>
    <dbReference type="NCBI Taxonomy" id="2231787"/>
    <lineage>
        <taxon>Bacteria</taxon>
        <taxon>Bacillati</taxon>
        <taxon>Actinomycetota</taxon>
        <taxon>Actinomycetes</taxon>
        <taxon>Streptosporangiales</taxon>
        <taxon>Thermomonosporaceae</taxon>
        <taxon>Actinomadura</taxon>
    </lineage>
</organism>
<dbReference type="OrthoDB" id="3481959at2"/>
<evidence type="ECO:0000313" key="3">
    <source>
        <dbReference type="EMBL" id="RAY12984.1"/>
    </source>
</evidence>
<dbReference type="AlphaFoldDB" id="A0A365H1L3"/>
<feature type="compositionally biased region" description="Basic and acidic residues" evidence="1">
    <location>
        <begin position="35"/>
        <end position="48"/>
    </location>
</feature>
<gene>
    <name evidence="3" type="ORF">DPM19_23125</name>
</gene>
<dbReference type="Pfam" id="PF04149">
    <property type="entry name" value="DUF397"/>
    <property type="match status" value="1"/>
</dbReference>
<comment type="caution">
    <text evidence="3">The sequence shown here is derived from an EMBL/GenBank/DDBJ whole genome shotgun (WGS) entry which is preliminary data.</text>
</comment>
<dbReference type="Proteomes" id="UP000251891">
    <property type="component" value="Unassembled WGS sequence"/>
</dbReference>
<feature type="region of interest" description="Disordered" evidence="1">
    <location>
        <begin position="1"/>
        <end position="65"/>
    </location>
</feature>
<feature type="compositionally biased region" description="Basic residues" evidence="1">
    <location>
        <begin position="1"/>
        <end position="10"/>
    </location>
</feature>
<evidence type="ECO:0000256" key="1">
    <source>
        <dbReference type="SAM" id="MobiDB-lite"/>
    </source>
</evidence>
<protein>
    <recommendedName>
        <fullName evidence="2">DUF397 domain-containing protein</fullName>
    </recommendedName>
</protein>
<feature type="domain" description="DUF397" evidence="2">
    <location>
        <begin position="111"/>
        <end position="163"/>
    </location>
</feature>
<evidence type="ECO:0000313" key="4">
    <source>
        <dbReference type="Proteomes" id="UP000251891"/>
    </source>
</evidence>
<evidence type="ECO:0000259" key="2">
    <source>
        <dbReference type="Pfam" id="PF04149"/>
    </source>
</evidence>
<keyword evidence="4" id="KW-1185">Reference proteome</keyword>
<reference evidence="3 4" key="1">
    <citation type="submission" date="2018-06" db="EMBL/GenBank/DDBJ databases">
        <title>Actinomadura craniellae sp. nov. isolated from marine sponge Craniella sp.</title>
        <authorList>
            <person name="Li L."/>
            <person name="Xu Q.H."/>
            <person name="Lin H.W."/>
            <person name="Lu Y.H."/>
        </authorList>
    </citation>
    <scope>NUCLEOTIDE SEQUENCE [LARGE SCALE GENOMIC DNA]</scope>
    <source>
        <strain evidence="3 4">LHW63021</strain>
    </source>
</reference>
<accession>A0A365H1L3</accession>
<dbReference type="EMBL" id="QLYX01000011">
    <property type="protein sequence ID" value="RAY12984.1"/>
    <property type="molecule type" value="Genomic_DNA"/>
</dbReference>
<feature type="compositionally biased region" description="Basic and acidic residues" evidence="1">
    <location>
        <begin position="90"/>
        <end position="100"/>
    </location>
</feature>
<name>A0A365H1L3_9ACTN</name>
<feature type="region of interest" description="Disordered" evidence="1">
    <location>
        <begin position="86"/>
        <end position="125"/>
    </location>
</feature>